<organism evidence="1 2">
    <name type="scientific">Athelia psychrophila</name>
    <dbReference type="NCBI Taxonomy" id="1759441"/>
    <lineage>
        <taxon>Eukaryota</taxon>
        <taxon>Fungi</taxon>
        <taxon>Dikarya</taxon>
        <taxon>Basidiomycota</taxon>
        <taxon>Agaricomycotina</taxon>
        <taxon>Agaricomycetes</taxon>
        <taxon>Agaricomycetidae</taxon>
        <taxon>Atheliales</taxon>
        <taxon>Atheliaceae</taxon>
        <taxon>Athelia</taxon>
    </lineage>
</organism>
<reference evidence="1 2" key="1">
    <citation type="journal article" date="2016" name="Mol. Biol. Evol.">
        <title>Comparative Genomics of Early-Diverging Mushroom-Forming Fungi Provides Insights into the Origins of Lignocellulose Decay Capabilities.</title>
        <authorList>
            <person name="Nagy L.G."/>
            <person name="Riley R."/>
            <person name="Tritt A."/>
            <person name="Adam C."/>
            <person name="Daum C."/>
            <person name="Floudas D."/>
            <person name="Sun H."/>
            <person name="Yadav J.S."/>
            <person name="Pangilinan J."/>
            <person name="Larsson K.H."/>
            <person name="Matsuura K."/>
            <person name="Barry K."/>
            <person name="Labutti K."/>
            <person name="Kuo R."/>
            <person name="Ohm R.A."/>
            <person name="Bhattacharya S.S."/>
            <person name="Shirouzu T."/>
            <person name="Yoshinaga Y."/>
            <person name="Martin F.M."/>
            <person name="Grigoriev I.V."/>
            <person name="Hibbett D.S."/>
        </authorList>
    </citation>
    <scope>NUCLEOTIDE SEQUENCE [LARGE SCALE GENOMIC DNA]</scope>
    <source>
        <strain evidence="1 2">CBS 109695</strain>
    </source>
</reference>
<gene>
    <name evidence="1" type="ORF">FIBSPDRAFT_725796</name>
</gene>
<evidence type="ECO:0000313" key="1">
    <source>
        <dbReference type="EMBL" id="KZP30525.1"/>
    </source>
</evidence>
<dbReference type="OrthoDB" id="2800331at2759"/>
<keyword evidence="2" id="KW-1185">Reference proteome</keyword>
<dbReference type="AlphaFoldDB" id="A0A166TE94"/>
<name>A0A166TE94_9AGAM</name>
<proteinExistence type="predicted"/>
<accession>A0A166TE94</accession>
<evidence type="ECO:0000313" key="2">
    <source>
        <dbReference type="Proteomes" id="UP000076532"/>
    </source>
</evidence>
<protein>
    <submittedName>
        <fullName evidence="1">Uncharacterized protein</fullName>
    </submittedName>
</protein>
<dbReference type="EMBL" id="KV417493">
    <property type="protein sequence ID" value="KZP30525.1"/>
    <property type="molecule type" value="Genomic_DNA"/>
</dbReference>
<sequence>MCYNIITYDQHSCGHNCPTRRQKIDCNSPDCLFSRQHITDAHDCSAQCKHRMIEDQGLIMDVKNTPCKQPPCGSHINGVR</sequence>
<dbReference type="Proteomes" id="UP000076532">
    <property type="component" value="Unassembled WGS sequence"/>
</dbReference>